<reference evidence="1 2" key="1">
    <citation type="submission" date="2014-01" db="EMBL/GenBank/DDBJ databases">
        <title>Interspecies Systems Biology Uncovers Metabolites Affecting C. elegans Gene Expression and Life History Traits.</title>
        <authorList>
            <person name="Watson E."/>
            <person name="Macneil L.T."/>
            <person name="Ritter A.D."/>
            <person name="Yilmaz L.S."/>
            <person name="Rosebrock A.P."/>
            <person name="Caudy A.A."/>
            <person name="Walhout A.J."/>
        </authorList>
    </citation>
    <scope>NUCLEOTIDE SEQUENCE [LARGE SCALE GENOMIC DNA]</scope>
    <source>
        <strain evidence="1 2">DA1877</strain>
    </source>
</reference>
<dbReference type="Proteomes" id="UP000020766">
    <property type="component" value="Unassembled WGS sequence"/>
</dbReference>
<name>A0A014MCH5_9BURK</name>
<dbReference type="AlphaFoldDB" id="A0A014MCH5"/>
<evidence type="ECO:0000313" key="1">
    <source>
        <dbReference type="EMBL" id="EXU79496.1"/>
    </source>
</evidence>
<organism evidence="1 2">
    <name type="scientific">Comamonas aquatica DA1877</name>
    <dbReference type="NCBI Taxonomy" id="1457173"/>
    <lineage>
        <taxon>Bacteria</taxon>
        <taxon>Pseudomonadati</taxon>
        <taxon>Pseudomonadota</taxon>
        <taxon>Betaproteobacteria</taxon>
        <taxon>Burkholderiales</taxon>
        <taxon>Comamonadaceae</taxon>
        <taxon>Comamonas</taxon>
    </lineage>
</organism>
<dbReference type="EMBL" id="JBOK01000016">
    <property type="protein sequence ID" value="EXU79496.1"/>
    <property type="molecule type" value="Genomic_DNA"/>
</dbReference>
<keyword evidence="2" id="KW-1185">Reference proteome</keyword>
<proteinExistence type="predicted"/>
<accession>A0A014MCH5</accession>
<gene>
    <name evidence="1" type="ORF">AX13_05130</name>
</gene>
<protein>
    <submittedName>
        <fullName evidence="1">Uncharacterized protein</fullName>
    </submittedName>
</protein>
<comment type="caution">
    <text evidence="1">The sequence shown here is derived from an EMBL/GenBank/DDBJ whole genome shotgun (WGS) entry which is preliminary data.</text>
</comment>
<sequence>MYGKAWLHPMVQSFWSKQSHSSQTVVALDVFAF</sequence>
<evidence type="ECO:0000313" key="2">
    <source>
        <dbReference type="Proteomes" id="UP000020766"/>
    </source>
</evidence>